<organism evidence="4 5">
    <name type="scientific">Nakamurella aerolata</name>
    <dbReference type="NCBI Taxonomy" id="1656892"/>
    <lineage>
        <taxon>Bacteria</taxon>
        <taxon>Bacillati</taxon>
        <taxon>Actinomycetota</taxon>
        <taxon>Actinomycetes</taxon>
        <taxon>Nakamurellales</taxon>
        <taxon>Nakamurellaceae</taxon>
        <taxon>Nakamurella</taxon>
    </lineage>
</organism>
<feature type="domain" description="MoaB/Mog" evidence="3">
    <location>
        <begin position="4"/>
        <end position="151"/>
    </location>
</feature>
<dbReference type="Gene3D" id="3.40.980.10">
    <property type="entry name" value="MoaB/Mog-like domain"/>
    <property type="match status" value="1"/>
</dbReference>
<dbReference type="InterPro" id="IPR036425">
    <property type="entry name" value="MoaB/Mog-like_dom_sf"/>
</dbReference>
<dbReference type="UniPathway" id="UPA00344"/>
<dbReference type="GO" id="GO:0006777">
    <property type="term" value="P:Mo-molybdopterin cofactor biosynthetic process"/>
    <property type="evidence" value="ECO:0007669"/>
    <property type="project" value="UniProtKB-KW"/>
</dbReference>
<dbReference type="SMART" id="SM00852">
    <property type="entry name" value="MoCF_biosynth"/>
    <property type="match status" value="1"/>
</dbReference>
<dbReference type="NCBIfam" id="TIGR00177">
    <property type="entry name" value="molyb_syn"/>
    <property type="match status" value="1"/>
</dbReference>
<name>A0A849AA87_9ACTN</name>
<dbReference type="InterPro" id="IPR051920">
    <property type="entry name" value="MPT_Adenylyltrnsfr/MoaC-Rel"/>
</dbReference>
<evidence type="ECO:0000256" key="2">
    <source>
        <dbReference type="ARBA" id="ARBA00023150"/>
    </source>
</evidence>
<dbReference type="AlphaFoldDB" id="A0A849AA87"/>
<evidence type="ECO:0000259" key="3">
    <source>
        <dbReference type="SMART" id="SM00852"/>
    </source>
</evidence>
<comment type="pathway">
    <text evidence="1">Cofactor biosynthesis; molybdopterin biosynthesis.</text>
</comment>
<dbReference type="Proteomes" id="UP000562984">
    <property type="component" value="Unassembled WGS sequence"/>
</dbReference>
<dbReference type="PROSITE" id="PS01078">
    <property type="entry name" value="MOCF_BIOSYNTHESIS_1"/>
    <property type="match status" value="1"/>
</dbReference>
<dbReference type="SUPFAM" id="SSF53218">
    <property type="entry name" value="Molybdenum cofactor biosynthesis proteins"/>
    <property type="match status" value="1"/>
</dbReference>
<keyword evidence="2" id="KW-0501">Molybdenum cofactor biosynthesis</keyword>
<dbReference type="InterPro" id="IPR001453">
    <property type="entry name" value="MoaB/Mog_dom"/>
</dbReference>
<keyword evidence="5" id="KW-1185">Reference proteome</keyword>
<dbReference type="Pfam" id="PF00994">
    <property type="entry name" value="MoCF_biosynth"/>
    <property type="match status" value="1"/>
</dbReference>
<evidence type="ECO:0000313" key="5">
    <source>
        <dbReference type="Proteomes" id="UP000562984"/>
    </source>
</evidence>
<dbReference type="EMBL" id="JABEND010000003">
    <property type="protein sequence ID" value="NNG35400.1"/>
    <property type="molecule type" value="Genomic_DNA"/>
</dbReference>
<sequence length="164" mass="16282">MRAAVITVSTRAAAGSYADASGPVLVQWLTNIGAEVAPPLVVPDGAAVGATLRAAVADNDVVLTTGGTGISPTDVTPEQTAGLLAQQLPGIAEALRSYGTANKVPTAMLSRGLAGVAVAPDGHRCLVINLPGSTGAVADAINVLDPVLPHAVAQLGGSDHRRQP</sequence>
<evidence type="ECO:0000256" key="1">
    <source>
        <dbReference type="ARBA" id="ARBA00005046"/>
    </source>
</evidence>
<gene>
    <name evidence="4" type="ORF">HKD39_06690</name>
</gene>
<proteinExistence type="predicted"/>
<dbReference type="RefSeq" id="WP_171199098.1">
    <property type="nucleotide sequence ID" value="NZ_JABEND010000003.1"/>
</dbReference>
<protein>
    <submittedName>
        <fullName evidence="4">MogA/MoaB family molybdenum cofactor biosynthesis protein</fullName>
    </submittedName>
</protein>
<comment type="caution">
    <text evidence="4">The sequence shown here is derived from an EMBL/GenBank/DDBJ whole genome shotgun (WGS) entry which is preliminary data.</text>
</comment>
<evidence type="ECO:0000313" key="4">
    <source>
        <dbReference type="EMBL" id="NNG35400.1"/>
    </source>
</evidence>
<accession>A0A849AA87</accession>
<dbReference type="CDD" id="cd00886">
    <property type="entry name" value="MogA_MoaB"/>
    <property type="match status" value="1"/>
</dbReference>
<dbReference type="PANTHER" id="PTHR43764">
    <property type="entry name" value="MOLYBDENUM COFACTOR BIOSYNTHESIS"/>
    <property type="match status" value="1"/>
</dbReference>
<dbReference type="PANTHER" id="PTHR43764:SF1">
    <property type="entry name" value="MOLYBDOPTERIN MOLYBDOTRANSFERASE"/>
    <property type="match status" value="1"/>
</dbReference>
<dbReference type="InterPro" id="IPR008284">
    <property type="entry name" value="MoCF_biosynth_CS"/>
</dbReference>
<reference evidence="4 5" key="1">
    <citation type="submission" date="2020-05" db="EMBL/GenBank/DDBJ databases">
        <title>Nakamurella sp. DB0629 isolated from air conditioner.</title>
        <authorList>
            <person name="Kim D.H."/>
            <person name="Kim D.-U."/>
        </authorList>
    </citation>
    <scope>NUCLEOTIDE SEQUENCE [LARGE SCALE GENOMIC DNA]</scope>
    <source>
        <strain evidence="4 5">DB0629</strain>
    </source>
</reference>